<evidence type="ECO:0008006" key="4">
    <source>
        <dbReference type="Google" id="ProtNLM"/>
    </source>
</evidence>
<gene>
    <name evidence="2" type="ORF">B0T24DRAFT_211555</name>
</gene>
<protein>
    <recommendedName>
        <fullName evidence="4">DUF1917-domain-containing protein</fullName>
    </recommendedName>
</protein>
<reference evidence="2" key="1">
    <citation type="journal article" date="2023" name="Mol. Phylogenet. Evol.">
        <title>Genome-scale phylogeny and comparative genomics of the fungal order Sordariales.</title>
        <authorList>
            <person name="Hensen N."/>
            <person name="Bonometti L."/>
            <person name="Westerberg I."/>
            <person name="Brannstrom I.O."/>
            <person name="Guillou S."/>
            <person name="Cros-Aarteil S."/>
            <person name="Calhoun S."/>
            <person name="Haridas S."/>
            <person name="Kuo A."/>
            <person name="Mondo S."/>
            <person name="Pangilinan J."/>
            <person name="Riley R."/>
            <person name="LaButti K."/>
            <person name="Andreopoulos B."/>
            <person name="Lipzen A."/>
            <person name="Chen C."/>
            <person name="Yan M."/>
            <person name="Daum C."/>
            <person name="Ng V."/>
            <person name="Clum A."/>
            <person name="Steindorff A."/>
            <person name="Ohm R.A."/>
            <person name="Martin F."/>
            <person name="Silar P."/>
            <person name="Natvig D.O."/>
            <person name="Lalanne C."/>
            <person name="Gautier V."/>
            <person name="Ament-Velasquez S.L."/>
            <person name="Kruys A."/>
            <person name="Hutchinson M.I."/>
            <person name="Powell A.J."/>
            <person name="Barry K."/>
            <person name="Miller A.N."/>
            <person name="Grigoriev I.V."/>
            <person name="Debuchy R."/>
            <person name="Gladieux P."/>
            <person name="Hiltunen Thoren M."/>
            <person name="Johannesson H."/>
        </authorList>
    </citation>
    <scope>NUCLEOTIDE SEQUENCE</scope>
    <source>
        <strain evidence="2">CBS 958.72</strain>
    </source>
</reference>
<proteinExistence type="inferred from homology"/>
<name>A0AAE0N9Q7_9PEZI</name>
<dbReference type="InterPro" id="IPR015034">
    <property type="entry name" value="Bles03"/>
</dbReference>
<organism evidence="2 3">
    <name type="scientific">Lasiosphaeria ovina</name>
    <dbReference type="NCBI Taxonomy" id="92902"/>
    <lineage>
        <taxon>Eukaryota</taxon>
        <taxon>Fungi</taxon>
        <taxon>Dikarya</taxon>
        <taxon>Ascomycota</taxon>
        <taxon>Pezizomycotina</taxon>
        <taxon>Sordariomycetes</taxon>
        <taxon>Sordariomycetidae</taxon>
        <taxon>Sordariales</taxon>
        <taxon>Lasiosphaeriaceae</taxon>
        <taxon>Lasiosphaeria</taxon>
    </lineage>
</organism>
<sequence>MDSDSDFYGDEETISGLKARVDDFNAEAWWKSHNEVTAHAFREDLEKQPGKGHLHNKFEGRIGAWQLNESIDSFLARLPPATTNWTLGFDWIWVANPFIPGESSGAVAAFKQGGEERLRMLSKFIAMSNASGKTPFVAKREISKEREEAVQDLCDLAIACNVLSGKWMLFPEPGNVNEVWGKVARATANNELGTAAKVEIRVESEKERLICIYTRDFRDKGDIARVLNRMRELELVRPSGKQIYYKCDAWTEIGIYGGNEWDIPASMYSSNEVFLYIKDSFVLRRI</sequence>
<dbReference type="AlphaFoldDB" id="A0AAE0N9Q7"/>
<accession>A0AAE0N9Q7</accession>
<comment type="similarity">
    <text evidence="1">Belongs to the UPF0696 family.</text>
</comment>
<evidence type="ECO:0000256" key="1">
    <source>
        <dbReference type="ARBA" id="ARBA00010568"/>
    </source>
</evidence>
<dbReference type="PANTHER" id="PTHR31977:SF1">
    <property type="entry name" value="UPF0696 PROTEIN C11ORF68"/>
    <property type="match status" value="1"/>
</dbReference>
<dbReference type="SUPFAM" id="SSF55418">
    <property type="entry name" value="eIF4e-like"/>
    <property type="match status" value="1"/>
</dbReference>
<dbReference type="PANTHER" id="PTHR31977">
    <property type="entry name" value="UPF0696 PROTEIN C11ORF68"/>
    <property type="match status" value="1"/>
</dbReference>
<dbReference type="Pfam" id="PF08939">
    <property type="entry name" value="Bles03"/>
    <property type="match status" value="1"/>
</dbReference>
<evidence type="ECO:0000313" key="2">
    <source>
        <dbReference type="EMBL" id="KAK3375971.1"/>
    </source>
</evidence>
<dbReference type="Proteomes" id="UP001287356">
    <property type="component" value="Unassembled WGS sequence"/>
</dbReference>
<reference evidence="2" key="2">
    <citation type="submission" date="2023-06" db="EMBL/GenBank/DDBJ databases">
        <authorList>
            <consortium name="Lawrence Berkeley National Laboratory"/>
            <person name="Haridas S."/>
            <person name="Hensen N."/>
            <person name="Bonometti L."/>
            <person name="Westerberg I."/>
            <person name="Brannstrom I.O."/>
            <person name="Guillou S."/>
            <person name="Cros-Aarteil S."/>
            <person name="Calhoun S."/>
            <person name="Kuo A."/>
            <person name="Mondo S."/>
            <person name="Pangilinan J."/>
            <person name="Riley R."/>
            <person name="Labutti K."/>
            <person name="Andreopoulos B."/>
            <person name="Lipzen A."/>
            <person name="Chen C."/>
            <person name="Yanf M."/>
            <person name="Daum C."/>
            <person name="Ng V."/>
            <person name="Clum A."/>
            <person name="Steindorff A."/>
            <person name="Ohm R."/>
            <person name="Martin F."/>
            <person name="Silar P."/>
            <person name="Natvig D."/>
            <person name="Lalanne C."/>
            <person name="Gautier V."/>
            <person name="Ament-Velasquez S.L."/>
            <person name="Kruys A."/>
            <person name="Hutchinson M.I."/>
            <person name="Powell A.J."/>
            <person name="Barry K."/>
            <person name="Miller A.N."/>
            <person name="Grigoriev I.V."/>
            <person name="Debuchy R."/>
            <person name="Gladieux P."/>
            <person name="Thoren M.H."/>
            <person name="Johannesson H."/>
        </authorList>
    </citation>
    <scope>NUCLEOTIDE SEQUENCE</scope>
    <source>
        <strain evidence="2">CBS 958.72</strain>
    </source>
</reference>
<keyword evidence="3" id="KW-1185">Reference proteome</keyword>
<dbReference type="Gene3D" id="3.30.760.10">
    <property type="entry name" value="RNA Cap, Translation Initiation Factor Eif4e"/>
    <property type="match status" value="1"/>
</dbReference>
<evidence type="ECO:0000313" key="3">
    <source>
        <dbReference type="Proteomes" id="UP001287356"/>
    </source>
</evidence>
<dbReference type="EMBL" id="JAULSN010000003">
    <property type="protein sequence ID" value="KAK3375971.1"/>
    <property type="molecule type" value="Genomic_DNA"/>
</dbReference>
<dbReference type="InterPro" id="IPR023398">
    <property type="entry name" value="TIF_eIF4e-like"/>
</dbReference>
<comment type="caution">
    <text evidence="2">The sequence shown here is derived from an EMBL/GenBank/DDBJ whole genome shotgun (WGS) entry which is preliminary data.</text>
</comment>